<organism evidence="1 2">
    <name type="scientific">Citricoccus parietis</name>
    <dbReference type="NCBI Taxonomy" id="592307"/>
    <lineage>
        <taxon>Bacteria</taxon>
        <taxon>Bacillati</taxon>
        <taxon>Actinomycetota</taxon>
        <taxon>Actinomycetes</taxon>
        <taxon>Micrococcales</taxon>
        <taxon>Micrococcaceae</taxon>
        <taxon>Citricoccus</taxon>
    </lineage>
</organism>
<dbReference type="EMBL" id="JBHMFI010000023">
    <property type="protein sequence ID" value="MFB9075271.1"/>
    <property type="molecule type" value="Genomic_DNA"/>
</dbReference>
<gene>
    <name evidence="1" type="ORF">ACFFX0_30505</name>
</gene>
<name>A0ABV5G8K6_9MICC</name>
<accession>A0ABV5G8K6</accession>
<reference evidence="1 2" key="1">
    <citation type="submission" date="2024-09" db="EMBL/GenBank/DDBJ databases">
        <authorList>
            <person name="Sun Q."/>
            <person name="Mori K."/>
        </authorList>
    </citation>
    <scope>NUCLEOTIDE SEQUENCE [LARGE SCALE GENOMIC DNA]</scope>
    <source>
        <strain evidence="1 2">CCM 7609</strain>
    </source>
</reference>
<comment type="caution">
    <text evidence="1">The sequence shown here is derived from an EMBL/GenBank/DDBJ whole genome shotgun (WGS) entry which is preliminary data.</text>
</comment>
<keyword evidence="2" id="KW-1185">Reference proteome</keyword>
<evidence type="ECO:0000313" key="1">
    <source>
        <dbReference type="EMBL" id="MFB9075271.1"/>
    </source>
</evidence>
<proteinExistence type="predicted"/>
<evidence type="ECO:0000313" key="2">
    <source>
        <dbReference type="Proteomes" id="UP001589575"/>
    </source>
</evidence>
<dbReference type="Proteomes" id="UP001589575">
    <property type="component" value="Unassembled WGS sequence"/>
</dbReference>
<protein>
    <submittedName>
        <fullName evidence="1">Uncharacterized protein</fullName>
    </submittedName>
</protein>
<sequence length="84" mass="9397">MRMEVLARRKSFASVAWLHFNRIEDLPVPARSDTPPTGSGSHRLSAQSLSNCQRVCRLSGSGAGRAKTRWNRRWHQEQGLGPAL</sequence>